<dbReference type="PANTHER" id="PTHR35145">
    <property type="entry name" value="CYTOPLASMIC PROTEIN-RELATED"/>
    <property type="match status" value="1"/>
</dbReference>
<dbReference type="AlphaFoldDB" id="A0A7L4URR1"/>
<dbReference type="InterPro" id="IPR007351">
    <property type="entry name" value="YjbR"/>
</dbReference>
<dbReference type="OrthoDB" id="9789813at2"/>
<dbReference type="InterPro" id="IPR038056">
    <property type="entry name" value="YjbR-like_sf"/>
</dbReference>
<dbReference type="Gene3D" id="3.90.1150.30">
    <property type="match status" value="1"/>
</dbReference>
<keyword evidence="1" id="KW-0238">DNA-binding</keyword>
<dbReference type="InterPro" id="IPR058532">
    <property type="entry name" value="YjbR/MT2646/Rv2570-like"/>
</dbReference>
<comment type="caution">
    <text evidence="1">The sequence shown here is derived from an EMBL/GenBank/DDBJ whole genome shotgun (WGS) entry which is preliminary data.</text>
</comment>
<evidence type="ECO:0000313" key="2">
    <source>
        <dbReference type="Proteomes" id="UP000251835"/>
    </source>
</evidence>
<dbReference type="PANTHER" id="PTHR35145:SF1">
    <property type="entry name" value="CYTOPLASMIC PROTEIN"/>
    <property type="match status" value="1"/>
</dbReference>
<dbReference type="RefSeq" id="WP_116495877.1">
    <property type="nucleotide sequence ID" value="NZ_QENZ01000003.1"/>
</dbReference>
<accession>A0A7L4URR1</accession>
<dbReference type="EMBL" id="QENZ01000003">
    <property type="protein sequence ID" value="PVX52339.1"/>
    <property type="molecule type" value="Genomic_DNA"/>
</dbReference>
<name>A0A7L4URR1_BALHA</name>
<dbReference type="Proteomes" id="UP000251835">
    <property type="component" value="Unassembled WGS sequence"/>
</dbReference>
<protein>
    <submittedName>
        <fullName evidence="1">Putative DNA-binding protein (MmcQ/YjbR family)</fullName>
    </submittedName>
</protein>
<proteinExistence type="predicted"/>
<dbReference type="Pfam" id="PF04237">
    <property type="entry name" value="YjbR"/>
    <property type="match status" value="1"/>
</dbReference>
<reference evidence="1 2" key="1">
    <citation type="submission" date="2018-05" db="EMBL/GenBank/DDBJ databases">
        <title>Genomic Encyclopedia of Type Strains, Phase IV (KMG-IV): sequencing the most valuable type-strain genomes for metagenomic binning, comparative biology and taxonomic classification.</title>
        <authorList>
            <person name="Goeker M."/>
        </authorList>
    </citation>
    <scope>NUCLEOTIDE SEQUENCE [LARGE SCALE GENOMIC DNA]</scope>
    <source>
        <strain evidence="1 2">DSM 28579</strain>
    </source>
</reference>
<sequence>MNIEDLHNYCLQKRGVSESFPFDEDTLVFKVMNRMFTLTSLSNWEKGEATINLKCEPGKARSLRERYTAITPGYHMNKKHWNTVHIDGTLSDDFLKEMIDDSYQLIVKSLPKKAQKELESL</sequence>
<keyword evidence="2" id="KW-1185">Reference proteome</keyword>
<evidence type="ECO:0000313" key="1">
    <source>
        <dbReference type="EMBL" id="PVX52339.1"/>
    </source>
</evidence>
<gene>
    <name evidence="1" type="ORF">C7377_0653</name>
</gene>
<dbReference type="SUPFAM" id="SSF142906">
    <property type="entry name" value="YjbR-like"/>
    <property type="match status" value="1"/>
</dbReference>
<dbReference type="GO" id="GO:0003677">
    <property type="term" value="F:DNA binding"/>
    <property type="evidence" value="ECO:0007669"/>
    <property type="project" value="UniProtKB-KW"/>
</dbReference>
<organism evidence="1 2">
    <name type="scientific">Balneicella halophila</name>
    <dbReference type="NCBI Taxonomy" id="1537566"/>
    <lineage>
        <taxon>Bacteria</taxon>
        <taxon>Pseudomonadati</taxon>
        <taxon>Bacteroidota</taxon>
        <taxon>Bacteroidia</taxon>
        <taxon>Bacteroidales</taxon>
        <taxon>Balneicellaceae</taxon>
        <taxon>Balneicella</taxon>
    </lineage>
</organism>